<feature type="region of interest" description="Disordered" evidence="1">
    <location>
        <begin position="21"/>
        <end position="42"/>
    </location>
</feature>
<dbReference type="OrthoDB" id="770239at2759"/>
<evidence type="ECO:0000256" key="1">
    <source>
        <dbReference type="SAM" id="MobiDB-lite"/>
    </source>
</evidence>
<feature type="domain" description="DUF3741" evidence="2">
    <location>
        <begin position="315"/>
        <end position="356"/>
    </location>
</feature>
<evidence type="ECO:0000313" key="4">
    <source>
        <dbReference type="EMBL" id="PUZ43281.1"/>
    </source>
</evidence>
<feature type="compositionally biased region" description="Basic and acidic residues" evidence="1">
    <location>
        <begin position="514"/>
        <end position="524"/>
    </location>
</feature>
<feature type="region of interest" description="Disordered" evidence="1">
    <location>
        <begin position="373"/>
        <end position="399"/>
    </location>
</feature>
<accession>A0A2T7CIW5</accession>
<organism evidence="4 5">
    <name type="scientific">Panicum hallii var. hallii</name>
    <dbReference type="NCBI Taxonomy" id="1504633"/>
    <lineage>
        <taxon>Eukaryota</taxon>
        <taxon>Viridiplantae</taxon>
        <taxon>Streptophyta</taxon>
        <taxon>Embryophyta</taxon>
        <taxon>Tracheophyta</taxon>
        <taxon>Spermatophyta</taxon>
        <taxon>Magnoliopsida</taxon>
        <taxon>Liliopsida</taxon>
        <taxon>Poales</taxon>
        <taxon>Poaceae</taxon>
        <taxon>PACMAD clade</taxon>
        <taxon>Panicoideae</taxon>
        <taxon>Panicodae</taxon>
        <taxon>Paniceae</taxon>
        <taxon>Panicinae</taxon>
        <taxon>Panicum</taxon>
        <taxon>Panicum sect. Panicum</taxon>
    </lineage>
</organism>
<evidence type="ECO:0000259" key="2">
    <source>
        <dbReference type="Pfam" id="PF12552"/>
    </source>
</evidence>
<feature type="region of interest" description="Disordered" evidence="1">
    <location>
        <begin position="75"/>
        <end position="97"/>
    </location>
</feature>
<dbReference type="PANTHER" id="PTHR47857">
    <property type="entry name" value="EXPRESSED PROTEIN-RELATED"/>
    <property type="match status" value="1"/>
</dbReference>
<keyword evidence="5" id="KW-1185">Reference proteome</keyword>
<dbReference type="PANTHER" id="PTHR47857:SF2">
    <property type="entry name" value="EXPRESSED PROTEIN"/>
    <property type="match status" value="1"/>
</dbReference>
<feature type="region of interest" description="Disordered" evidence="1">
    <location>
        <begin position="135"/>
        <end position="170"/>
    </location>
</feature>
<gene>
    <name evidence="4" type="ORF">GQ55_9G649700</name>
</gene>
<feature type="domain" description="DUF4378" evidence="3">
    <location>
        <begin position="820"/>
        <end position="962"/>
    </location>
</feature>
<proteinExistence type="predicted"/>
<feature type="compositionally biased region" description="Polar residues" evidence="1">
    <location>
        <begin position="222"/>
        <end position="231"/>
    </location>
</feature>
<dbReference type="Pfam" id="PF12552">
    <property type="entry name" value="DUF3741"/>
    <property type="match status" value="1"/>
</dbReference>
<feature type="region of interest" description="Disordered" evidence="1">
    <location>
        <begin position="514"/>
        <end position="554"/>
    </location>
</feature>
<dbReference type="Pfam" id="PF14309">
    <property type="entry name" value="DUF4378"/>
    <property type="match status" value="1"/>
</dbReference>
<feature type="compositionally biased region" description="Polar residues" evidence="1">
    <location>
        <begin position="526"/>
        <end position="537"/>
    </location>
</feature>
<evidence type="ECO:0000259" key="3">
    <source>
        <dbReference type="Pfam" id="PF14309"/>
    </source>
</evidence>
<feature type="region of interest" description="Disordered" evidence="1">
    <location>
        <begin position="723"/>
        <end position="743"/>
    </location>
</feature>
<feature type="compositionally biased region" description="Basic and acidic residues" evidence="1">
    <location>
        <begin position="311"/>
        <end position="321"/>
    </location>
</feature>
<feature type="compositionally biased region" description="Polar residues" evidence="1">
    <location>
        <begin position="33"/>
        <end position="42"/>
    </location>
</feature>
<evidence type="ECO:0000313" key="5">
    <source>
        <dbReference type="Proteomes" id="UP000244336"/>
    </source>
</evidence>
<feature type="region of interest" description="Disordered" evidence="1">
    <location>
        <begin position="210"/>
        <end position="250"/>
    </location>
</feature>
<dbReference type="EMBL" id="CM009757">
    <property type="protein sequence ID" value="PUZ43281.1"/>
    <property type="molecule type" value="Genomic_DNA"/>
</dbReference>
<feature type="region of interest" description="Disordered" evidence="1">
    <location>
        <begin position="296"/>
        <end position="330"/>
    </location>
</feature>
<protein>
    <recommendedName>
        <fullName evidence="6">DUF4378 domain-containing protein</fullName>
    </recommendedName>
</protein>
<name>A0A2T7CIW5_9POAL</name>
<dbReference type="InterPro" id="IPR022212">
    <property type="entry name" value="DUF3741"/>
</dbReference>
<evidence type="ECO:0008006" key="6">
    <source>
        <dbReference type="Google" id="ProtNLM"/>
    </source>
</evidence>
<dbReference type="Proteomes" id="UP000244336">
    <property type="component" value="Chromosome 9"/>
</dbReference>
<feature type="compositionally biased region" description="Basic and acidic residues" evidence="1">
    <location>
        <begin position="210"/>
        <end position="221"/>
    </location>
</feature>
<feature type="compositionally biased region" description="Basic residues" evidence="1">
    <location>
        <begin position="83"/>
        <end position="97"/>
    </location>
</feature>
<sequence length="969" mass="109580">MCSSTSTPSIPCLCRKQRKETLRSQDSFRPPRLSSSRAGAAQQTTPKLSCTACSSRPAGVQLKLVCSPTQLPVTAESADTQKRKTKMGKTSQKRLMRRQGQANNIGCMSGLIRMFYSRHDAKLLLDRKQGSTRHTFTGFTGRGHSRKNSRDLDEIDEDGNNMEECSSSKPTVKRLMEDELAGKVKRLKIPNDEVQRILADLGHDVCLDKRSTQNNKSKGDQNHSTSITVSAPSRRLDPSGSNSMEEAEENELEFALADLLGQIQRYHDEQPHKNCRNKGELCTELKVLIQTKLNELDNPPCSLGYEQTPQGEEKDTADGKRLRSSSVTRPKQFRDTFEMLSSDTELLFKIPEKSNSHNLESVQRHENRQIGTGLVPTKMPENTKDTKSPSQHELVTKTRGTESRHIFFWKKERPNRTHTAEGTNSSQPVNKIVILKPNTIGGANPAVAVSSTDQYPELSAAESSKFSITEVRRRFRIVTSEARKGKPTVCEDGLQKDPHWFKKSAFTIKKDTRQLAEQTSEEKALSTGTKDFRSSSMSRKKQRHDGPSEINSNIMASPKDESAFYDEAKKHLTEILKDKSQTAKYPILQRTRSLVRMLSLPQCNTPSPRSSPRAKDCIYLSPEEANIHAIYKEKREEFAKEEIHLGKISESVACEAQHKQAVQEMHCINEESQETMQDNAELDTLLTEEIDKLDCIPAELCRYKPLQDMVEEAEAVKEHVAMVTSPPGNDVPECQEPTTPRSSAPIELISQFSPDGNHEKQEQPSPVSVLYPFLHEDVDSPNNENIIKCELNEDILRSQYTTANGSDHGVFWEDKDVRLGYIEELLELSELCRYQNLEVWYLEDELISPCLFEELHQGNQIDDMKLLFDCICEAVTEVQGIYFSPACLSPLKRNVRAPPTGRNLISEINKQVERHLHYQFPSTLDQLVNTDLEGGSWMNLGPESEEITVVIWDCILDELLEEAVYDLWI</sequence>
<reference evidence="4 5" key="1">
    <citation type="submission" date="2018-04" db="EMBL/GenBank/DDBJ databases">
        <title>WGS assembly of Panicum hallii var. hallii HAL2.</title>
        <authorList>
            <person name="Lovell J."/>
            <person name="Jenkins J."/>
            <person name="Lowry D."/>
            <person name="Mamidi S."/>
            <person name="Sreedasyam A."/>
            <person name="Weng X."/>
            <person name="Barry K."/>
            <person name="Bonette J."/>
            <person name="Campitelli B."/>
            <person name="Daum C."/>
            <person name="Gordon S."/>
            <person name="Gould B."/>
            <person name="Lipzen A."/>
            <person name="MacQueen A."/>
            <person name="Palacio-Mejia J."/>
            <person name="Plott C."/>
            <person name="Shakirov E."/>
            <person name="Shu S."/>
            <person name="Yoshinaga Y."/>
            <person name="Zane M."/>
            <person name="Rokhsar D."/>
            <person name="Grimwood J."/>
            <person name="Schmutz J."/>
            <person name="Juenger T."/>
        </authorList>
    </citation>
    <scope>NUCLEOTIDE SEQUENCE [LARGE SCALE GENOMIC DNA]</scope>
    <source>
        <strain evidence="5">cv. HAL2</strain>
    </source>
</reference>
<dbReference type="Gramene" id="PUZ43281">
    <property type="protein sequence ID" value="PUZ43281"/>
    <property type="gene ID" value="GQ55_9G649700"/>
</dbReference>
<dbReference type="AlphaFoldDB" id="A0A2T7CIW5"/>
<dbReference type="InterPro" id="IPR025486">
    <property type="entry name" value="DUF4378"/>
</dbReference>